<proteinExistence type="predicted"/>
<name>A0A6A6TZH9_9PEZI</name>
<dbReference type="PANTHER" id="PTHR35569:SF1">
    <property type="entry name" value="CYANAMIDE HYDRATASE DDI2-RELATED"/>
    <property type="match status" value="1"/>
</dbReference>
<reference evidence="1" key="1">
    <citation type="journal article" date="2020" name="Stud. Mycol.">
        <title>101 Dothideomycetes genomes: a test case for predicting lifestyles and emergence of pathogens.</title>
        <authorList>
            <person name="Haridas S."/>
            <person name="Albert R."/>
            <person name="Binder M."/>
            <person name="Bloem J."/>
            <person name="Labutti K."/>
            <person name="Salamov A."/>
            <person name="Andreopoulos B."/>
            <person name="Baker S."/>
            <person name="Barry K."/>
            <person name="Bills G."/>
            <person name="Bluhm B."/>
            <person name="Cannon C."/>
            <person name="Castanera R."/>
            <person name="Culley D."/>
            <person name="Daum C."/>
            <person name="Ezra D."/>
            <person name="Gonzalez J."/>
            <person name="Henrissat B."/>
            <person name="Kuo A."/>
            <person name="Liang C."/>
            <person name="Lipzen A."/>
            <person name="Lutzoni F."/>
            <person name="Magnuson J."/>
            <person name="Mondo S."/>
            <person name="Nolan M."/>
            <person name="Ohm R."/>
            <person name="Pangilinan J."/>
            <person name="Park H.-J."/>
            <person name="Ramirez L."/>
            <person name="Alfaro M."/>
            <person name="Sun H."/>
            <person name="Tritt A."/>
            <person name="Yoshinaga Y."/>
            <person name="Zwiers L.-H."/>
            <person name="Turgeon B."/>
            <person name="Goodwin S."/>
            <person name="Spatafora J."/>
            <person name="Crous P."/>
            <person name="Grigoriev I."/>
        </authorList>
    </citation>
    <scope>NUCLEOTIDE SEQUENCE</scope>
    <source>
        <strain evidence="1">CBS 115976</strain>
    </source>
</reference>
<keyword evidence="2" id="KW-1185">Reference proteome</keyword>
<dbReference type="AlphaFoldDB" id="A0A6A6TZH9"/>
<dbReference type="OrthoDB" id="2378324at2759"/>
<dbReference type="Proteomes" id="UP000799302">
    <property type="component" value="Unassembled WGS sequence"/>
</dbReference>
<protein>
    <recommendedName>
        <fullName evidence="3">HD domain-containing protein</fullName>
    </recommendedName>
</protein>
<gene>
    <name evidence="1" type="ORF">BT63DRAFT_459437</name>
</gene>
<accession>A0A6A6TZH9</accession>
<evidence type="ECO:0000313" key="1">
    <source>
        <dbReference type="EMBL" id="KAF2664826.1"/>
    </source>
</evidence>
<evidence type="ECO:0008006" key="3">
    <source>
        <dbReference type="Google" id="ProtNLM"/>
    </source>
</evidence>
<organism evidence="1 2">
    <name type="scientific">Microthyrium microscopicum</name>
    <dbReference type="NCBI Taxonomy" id="703497"/>
    <lineage>
        <taxon>Eukaryota</taxon>
        <taxon>Fungi</taxon>
        <taxon>Dikarya</taxon>
        <taxon>Ascomycota</taxon>
        <taxon>Pezizomycotina</taxon>
        <taxon>Dothideomycetes</taxon>
        <taxon>Dothideomycetes incertae sedis</taxon>
        <taxon>Microthyriales</taxon>
        <taxon>Microthyriaceae</taxon>
        <taxon>Microthyrium</taxon>
    </lineage>
</organism>
<dbReference type="PANTHER" id="PTHR35569">
    <property type="entry name" value="CYANAMIDE HYDRATASE DDI2-RELATED"/>
    <property type="match status" value="1"/>
</dbReference>
<evidence type="ECO:0000313" key="2">
    <source>
        <dbReference type="Proteomes" id="UP000799302"/>
    </source>
</evidence>
<dbReference type="EMBL" id="MU004241">
    <property type="protein sequence ID" value="KAF2664826.1"/>
    <property type="molecule type" value="Genomic_DNA"/>
</dbReference>
<sequence>MLGLNHFFISAKNLSIFNCYNSTTIADVSVPDTALFRAARKLACANLKESTVNHATRSWLFAPILASIVPTFSRINPESLAIATILHDLGLDHSKFVSGDKRFEVDGAFAAKARLSDQQKAEPVVSAVSLGTPCDFGGLNTDITKTLTWNQYNAVVKLFLRLGFFEPMTDNIKGFCVEKKGLYTINGKCKLATNMFLDPNRLENCNSICLSVKLYLDRASTTNGMPTVFSISATSYLWDTIAKMSNRA</sequence>